<evidence type="ECO:0000259" key="2">
    <source>
        <dbReference type="Pfam" id="PF15711"/>
    </source>
</evidence>
<protein>
    <recommendedName>
        <fullName evidence="2">ILEI/PANDER domain-containing protein</fullName>
    </recommendedName>
</protein>
<evidence type="ECO:0000313" key="4">
    <source>
        <dbReference type="Proteomes" id="UP000782901"/>
    </source>
</evidence>
<dbReference type="PROSITE" id="PS52031">
    <property type="entry name" value="GG_LECTIN"/>
    <property type="match status" value="1"/>
</dbReference>
<accession>A0A943HRD3</accession>
<name>A0A943HRD3_BACT4</name>
<gene>
    <name evidence="3" type="ORF">KHY35_08735</name>
</gene>
<dbReference type="Pfam" id="PF15711">
    <property type="entry name" value="ILEI"/>
    <property type="match status" value="1"/>
</dbReference>
<organism evidence="3 4">
    <name type="scientific">Bacteroides thetaiotaomicron</name>
    <dbReference type="NCBI Taxonomy" id="818"/>
    <lineage>
        <taxon>Bacteria</taxon>
        <taxon>Pseudomonadati</taxon>
        <taxon>Bacteroidota</taxon>
        <taxon>Bacteroidia</taxon>
        <taxon>Bacteroidales</taxon>
        <taxon>Bacteroidaceae</taxon>
        <taxon>Bacteroides</taxon>
    </lineage>
</organism>
<evidence type="ECO:0000313" key="3">
    <source>
        <dbReference type="EMBL" id="MBS5410787.1"/>
    </source>
</evidence>
<reference evidence="3" key="1">
    <citation type="submission" date="2021-02" db="EMBL/GenBank/DDBJ databases">
        <title>Infant gut strain persistence is associated with maternal origin, phylogeny, and functional potential including surface adhesion and iron acquisition.</title>
        <authorList>
            <person name="Lou Y.C."/>
        </authorList>
    </citation>
    <scope>NUCLEOTIDE SEQUENCE</scope>
    <source>
        <strain evidence="3">L3_082_243G1_dasL3_082_243G1_maxbin2.maxbin.015s ta_sub</strain>
    </source>
</reference>
<evidence type="ECO:0000256" key="1">
    <source>
        <dbReference type="SAM" id="MobiDB-lite"/>
    </source>
</evidence>
<dbReference type="InterPro" id="IPR039477">
    <property type="entry name" value="ILEI/PANDER_dom"/>
</dbReference>
<feature type="region of interest" description="Disordered" evidence="1">
    <location>
        <begin position="621"/>
        <end position="646"/>
    </location>
</feature>
<dbReference type="EMBL" id="JAGZEE010000010">
    <property type="protein sequence ID" value="MBS5410787.1"/>
    <property type="molecule type" value="Genomic_DNA"/>
</dbReference>
<feature type="compositionally biased region" description="Low complexity" evidence="1">
    <location>
        <begin position="627"/>
        <end position="646"/>
    </location>
</feature>
<comment type="caution">
    <text evidence="3">The sequence shown here is derived from an EMBL/GenBank/DDBJ whole genome shotgun (WGS) entry which is preliminary data.</text>
</comment>
<sequence>MVKINGSSFALQYKRVTYRGIDPTDNPLTLEDAIAYARNTDAEEYFPYDGQVISVQGEKGIYILVEDPTISKEDGREHYKLSPLVTGDEAEKKYLSKEKDDTASGIITFLKGIVSNAVSTFMKGVKFGNFVAGKDGKGGAITVDETTDRTNLEMDEGLFRDKVESALVNSDKATTVNLVVEELAKIYDLTVSHVATLMGTIIKDYVSSEKFVSGFAGEGMKLYKTIDGSWNMELDNLVVRKLFTVFQLVVQKIVHQGGMVIRSAAGGKITKVIDGGTYWRCEHDSTDDFVEDDQLICQAFTGKSAKRYWRLVVSAGAGYFDLSKTDCEAGSATPEEGDDVAVLGNRTDTSRQKAQIDCAIGDNAPYRDDYAGINSYSLSGKLITRTGELSGITDSVFGVLSGSGLYGTNVFLKGMFILHSGKTVENAIADASKRTDVIIDATALDENTYYPVTMTLSSNGIVYTIEVRASLYDNDVPSWSTHANGFTLMCRWTSNGNGWGAVRIQRTILEYDYDWTNGAVPAGSIGQMNNSSNEYIYVRGGGKYAVTVYGNTGIEITLRKAAYTTKEQTIYLKSEVTTPQVTLNKVKTELEDRITTVETNFEIREGQISSKVTEATVAATNAKKSETSAAGSASTATAKAGEASTAATNATNKANDAASSASAAAGSASSAAASLQAVTVKESSINQTASNITLQVSEVTTKAGQASAAAELAMAMSQGRMLYRDASFASGVNGISVYNNAANGKVTISRVSGVTGNPNSSGYCIKITSTGAAAPGYGGFTFFTPAKVNRVLVARFIANIPTGYTLNFATNSLGNGSSSKWLTDNVGTGKWTEYAYKVIYGSSGSLGNTMYFYLSGGATPTDANPLIWYLCYATVFDVTDAEVDYIADAAGKYTTKTTYEAGIKVLSDSIALKVDSATFNALGNRVSAAESAITVAQNAIEQRVTKTEYNKVGRLVAFGTNIDVPAESYVMLNDTKIIWGSRGFTLFKISRTSLEFTKVGAYDVYAGGANFTNFVNALNAIDANYIVVIISYDAIAIDTATANALAAYGGSGMTCPTTRRSYVLIGQKGIGKGNGLEQWKQGAAGNVTISTTIINGAVTGFFGGGNFATALTNAETRITQTENSINLKADKTTVEGINTRLQSAEAKITPDAIKLTVKEQTESIAADAAKRTALWVDARSLDENKYYPITIKLHTTVPYIITVQRSLDSALGKPSWSTHNGGFSVMCRWRSNGAGWGTISNKRTILDFAYLWSNVVPVGSIGQMTNDSLEYIYVRGGSRYHVGVEGNAGVSIVLRTAAYTNNNQTIDIKTEVTRPQVDLEQRPTTDTIKSQITLDGFGISVFGKYIDFTGQVAFNSLNSALQSTINDKASNSQLTTLRNSLKDMAYQDMVTLAKLDTTIIDGGHIKTSLIDANAIVTGALVADRISTTDITTGRLTVTTGAKIGGFKIDGDKLTSTDEKGSLEIGEGNGVRFLRINEYGRSVPSTALLQIRNDKGSAVSLSGGSDKSVLSINGNGALYAIESYGSHKFYQRAGETWNAPGVLWVARILGDGTIEQQWGDGAGKRMKTCDHTGTGKYTIYHYLGHTDYYGFITAVGDWGSGSVLLRYDNYCTVEIYHPSVTYRNFIFNFMIVGRNKNE</sequence>
<dbReference type="Proteomes" id="UP000782901">
    <property type="component" value="Unassembled WGS sequence"/>
</dbReference>
<proteinExistence type="predicted"/>
<feature type="domain" description="ILEI/PANDER" evidence="2">
    <location>
        <begin position="982"/>
        <end position="1069"/>
    </location>
</feature>